<dbReference type="PANTHER" id="PTHR45458:SF1">
    <property type="entry name" value="SHORT CHAIN DEHYDROGENASE"/>
    <property type="match status" value="1"/>
</dbReference>
<dbReference type="SUPFAM" id="SSF51735">
    <property type="entry name" value="NAD(P)-binding Rossmann-fold domains"/>
    <property type="match status" value="1"/>
</dbReference>
<dbReference type="PANTHER" id="PTHR45458">
    <property type="entry name" value="SHORT-CHAIN DEHYDROGENASE/REDUCTASE SDR"/>
    <property type="match status" value="1"/>
</dbReference>
<dbReference type="Proteomes" id="UP000766595">
    <property type="component" value="Unassembled WGS sequence"/>
</dbReference>
<dbReference type="Pfam" id="PF00106">
    <property type="entry name" value="adh_short"/>
    <property type="match status" value="1"/>
</dbReference>
<comment type="caution">
    <text evidence="2">The sequence shown here is derived from an EMBL/GenBank/DDBJ whole genome shotgun (WGS) entry which is preliminary data.</text>
</comment>
<accession>A0A947GIR5</accession>
<evidence type="ECO:0000313" key="3">
    <source>
        <dbReference type="Proteomes" id="UP000766595"/>
    </source>
</evidence>
<dbReference type="EMBL" id="JAHHZF010000005">
    <property type="protein sequence ID" value="MBT9290134.1"/>
    <property type="molecule type" value="Genomic_DNA"/>
</dbReference>
<dbReference type="GO" id="GO:0016616">
    <property type="term" value="F:oxidoreductase activity, acting on the CH-OH group of donors, NAD or NADP as acceptor"/>
    <property type="evidence" value="ECO:0007669"/>
    <property type="project" value="TreeGrafter"/>
</dbReference>
<comment type="similarity">
    <text evidence="1">Belongs to the short-chain dehydrogenases/reductases (SDR) family.</text>
</comment>
<organism evidence="2 3">
    <name type="scientific">Prosthecodimorpha staleyi</name>
    <dbReference type="NCBI Taxonomy" id="2840188"/>
    <lineage>
        <taxon>Bacteria</taxon>
        <taxon>Pseudomonadati</taxon>
        <taxon>Pseudomonadota</taxon>
        <taxon>Alphaproteobacteria</taxon>
        <taxon>Hyphomicrobiales</taxon>
        <taxon>Ancalomicrobiaceae</taxon>
        <taxon>Prosthecodimorpha</taxon>
    </lineage>
</organism>
<evidence type="ECO:0000256" key="1">
    <source>
        <dbReference type="RuleBase" id="RU000363"/>
    </source>
</evidence>
<dbReference type="Gene3D" id="3.40.50.720">
    <property type="entry name" value="NAD(P)-binding Rossmann-like Domain"/>
    <property type="match status" value="1"/>
</dbReference>
<name>A0A947GIR5_9HYPH</name>
<dbReference type="PRINTS" id="PR00080">
    <property type="entry name" value="SDRFAMILY"/>
</dbReference>
<dbReference type="InterPro" id="IPR052184">
    <property type="entry name" value="SDR_enzymes"/>
</dbReference>
<dbReference type="InterPro" id="IPR002347">
    <property type="entry name" value="SDR_fam"/>
</dbReference>
<gene>
    <name evidence="2" type="ORF">KL771_11745</name>
</gene>
<dbReference type="InterPro" id="IPR036291">
    <property type="entry name" value="NAD(P)-bd_dom_sf"/>
</dbReference>
<sequence length="230" mass="24432">MAEVLITGANRGIGLALVRSLAMRGDRIHATCRRPGEAADLKALAASPGFAVEVIGMDVADPASIRAAATALTGRPIDILVNNAGVLGPDRQSTLDIDFDAWLRTFEINTISPLRVVQAFLPNLRLSAAAKILTVSSRMGSLAYNRSDRIAYRTSKSAVNKVMQGLATDLRGEGIAVSVVHPGWVATDMGGTTADLSPDVSAAGIVRVIDKMRAKDSPRFYNYDGSELPW</sequence>
<dbReference type="CDD" id="cd05325">
    <property type="entry name" value="carb_red_sniffer_like_SDR_c"/>
    <property type="match status" value="1"/>
</dbReference>
<reference evidence="2 3" key="1">
    <citation type="submission" date="2021-06" db="EMBL/GenBank/DDBJ databases">
        <authorList>
            <person name="Grouzdev D.S."/>
            <person name="Koziaeva V."/>
        </authorList>
    </citation>
    <scope>NUCLEOTIDE SEQUENCE [LARGE SCALE GENOMIC DNA]</scope>
    <source>
        <strain evidence="2 3">22</strain>
    </source>
</reference>
<evidence type="ECO:0000313" key="2">
    <source>
        <dbReference type="EMBL" id="MBT9290134.1"/>
    </source>
</evidence>
<dbReference type="PRINTS" id="PR00081">
    <property type="entry name" value="GDHRDH"/>
</dbReference>
<keyword evidence="3" id="KW-1185">Reference proteome</keyword>
<proteinExistence type="inferred from homology"/>
<dbReference type="RefSeq" id="WP_261968744.1">
    <property type="nucleotide sequence ID" value="NZ_JAHHZF010000005.1"/>
</dbReference>
<protein>
    <submittedName>
        <fullName evidence="2">SDR family oxidoreductase</fullName>
    </submittedName>
</protein>
<dbReference type="AlphaFoldDB" id="A0A947GIR5"/>